<evidence type="ECO:0000256" key="6">
    <source>
        <dbReference type="ARBA" id="ARBA00023136"/>
    </source>
</evidence>
<dbReference type="AlphaFoldDB" id="A0A1F7FF09"/>
<feature type="region of interest" description="Disordered" evidence="8">
    <location>
        <begin position="237"/>
        <end position="258"/>
    </location>
</feature>
<dbReference type="Pfam" id="PF13677">
    <property type="entry name" value="MotB_plug"/>
    <property type="match status" value="1"/>
</dbReference>
<keyword evidence="4 9" id="KW-0812">Transmembrane</keyword>
<feature type="region of interest" description="Disordered" evidence="8">
    <location>
        <begin position="204"/>
        <end position="223"/>
    </location>
</feature>
<comment type="caution">
    <text evidence="11">The sequence shown here is derived from an EMBL/GenBank/DDBJ whole genome shotgun (WGS) entry which is preliminary data.</text>
</comment>
<keyword evidence="6 7" id="KW-0472">Membrane</keyword>
<name>A0A1F7FF09_UNCRA</name>
<dbReference type="Proteomes" id="UP000179243">
    <property type="component" value="Unassembled WGS sequence"/>
</dbReference>
<comment type="subcellular location">
    <subcellularLocation>
        <location evidence="1">Cell membrane</location>
        <topology evidence="1">Single-pass membrane protein</topology>
    </subcellularLocation>
</comment>
<dbReference type="SUPFAM" id="SSF103088">
    <property type="entry name" value="OmpA-like"/>
    <property type="match status" value="1"/>
</dbReference>
<evidence type="ECO:0000256" key="5">
    <source>
        <dbReference type="ARBA" id="ARBA00022989"/>
    </source>
</evidence>
<comment type="similarity">
    <text evidence="2">Belongs to the MotB family.</text>
</comment>
<evidence type="ECO:0000256" key="7">
    <source>
        <dbReference type="PROSITE-ProRule" id="PRU00473"/>
    </source>
</evidence>
<evidence type="ECO:0000256" key="2">
    <source>
        <dbReference type="ARBA" id="ARBA00008914"/>
    </source>
</evidence>
<protein>
    <recommendedName>
        <fullName evidence="10">OmpA-like domain-containing protein</fullName>
    </recommendedName>
</protein>
<dbReference type="Pfam" id="PF00691">
    <property type="entry name" value="OmpA"/>
    <property type="match status" value="1"/>
</dbReference>
<accession>A0A1F7FF09</accession>
<proteinExistence type="inferred from homology"/>
<evidence type="ECO:0000313" key="11">
    <source>
        <dbReference type="EMBL" id="OGK05036.1"/>
    </source>
</evidence>
<dbReference type="GO" id="GO:0005886">
    <property type="term" value="C:plasma membrane"/>
    <property type="evidence" value="ECO:0007669"/>
    <property type="project" value="UniProtKB-SubCell"/>
</dbReference>
<dbReference type="PROSITE" id="PS51123">
    <property type="entry name" value="OMPA_2"/>
    <property type="match status" value="1"/>
</dbReference>
<gene>
    <name evidence="11" type="ORF">A2519_10215</name>
</gene>
<sequence length="258" mass="28609">MAHKKNKPAEKENAERWLLTYADLITLLLVLFIVLYSMAQTDTQKFQEMAESLAITFGGVGRSGVLDGGRSLVPGPSVSKERRAMSNTQERINRMIAQMGLQGKISVSREERGLVISIKDSVLFYSGSGELSGPAMEIVGRVARILQPMPNFIRVEGHTDTDRIHNTRFYSNWELSTSRATNVLQYLLHSGGISPDRLSAAGYGEYRPKAPNDTPENKAQNRRVDIVLMVSGFNKYEPKAENAGHSAPAEEPARENDE</sequence>
<organism evidence="11 12">
    <name type="scientific">Candidatus Raymondbacteria bacterium RIFOXYD12_FULL_49_13</name>
    <dbReference type="NCBI Taxonomy" id="1817890"/>
    <lineage>
        <taxon>Bacteria</taxon>
        <taxon>Raymondiibacteriota</taxon>
    </lineage>
</organism>
<dbReference type="Gene3D" id="3.30.1330.60">
    <property type="entry name" value="OmpA-like domain"/>
    <property type="match status" value="1"/>
</dbReference>
<evidence type="ECO:0000259" key="10">
    <source>
        <dbReference type="PROSITE" id="PS51123"/>
    </source>
</evidence>
<evidence type="ECO:0000256" key="3">
    <source>
        <dbReference type="ARBA" id="ARBA00022475"/>
    </source>
</evidence>
<keyword evidence="3" id="KW-1003">Cell membrane</keyword>
<evidence type="ECO:0000313" key="12">
    <source>
        <dbReference type="Proteomes" id="UP000179243"/>
    </source>
</evidence>
<dbReference type="InterPro" id="IPR036737">
    <property type="entry name" value="OmpA-like_sf"/>
</dbReference>
<evidence type="ECO:0000256" key="1">
    <source>
        <dbReference type="ARBA" id="ARBA00004162"/>
    </source>
</evidence>
<dbReference type="InterPro" id="IPR006665">
    <property type="entry name" value="OmpA-like"/>
</dbReference>
<dbReference type="PANTHER" id="PTHR30329:SF21">
    <property type="entry name" value="LIPOPROTEIN YIAD-RELATED"/>
    <property type="match status" value="1"/>
</dbReference>
<dbReference type="InterPro" id="IPR050330">
    <property type="entry name" value="Bact_OuterMem_StrucFunc"/>
</dbReference>
<feature type="domain" description="OmpA-like" evidence="10">
    <location>
        <begin position="111"/>
        <end position="232"/>
    </location>
</feature>
<dbReference type="PANTHER" id="PTHR30329">
    <property type="entry name" value="STATOR ELEMENT OF FLAGELLAR MOTOR COMPLEX"/>
    <property type="match status" value="1"/>
</dbReference>
<evidence type="ECO:0000256" key="8">
    <source>
        <dbReference type="SAM" id="MobiDB-lite"/>
    </source>
</evidence>
<feature type="transmembrane region" description="Helical" evidence="9">
    <location>
        <begin position="21"/>
        <end position="39"/>
    </location>
</feature>
<dbReference type="CDD" id="cd07185">
    <property type="entry name" value="OmpA_C-like"/>
    <property type="match status" value="1"/>
</dbReference>
<dbReference type="EMBL" id="MFYX01000064">
    <property type="protein sequence ID" value="OGK05036.1"/>
    <property type="molecule type" value="Genomic_DNA"/>
</dbReference>
<keyword evidence="5 9" id="KW-1133">Transmembrane helix</keyword>
<evidence type="ECO:0000256" key="9">
    <source>
        <dbReference type="SAM" id="Phobius"/>
    </source>
</evidence>
<evidence type="ECO:0000256" key="4">
    <source>
        <dbReference type="ARBA" id="ARBA00022692"/>
    </source>
</evidence>
<dbReference type="InterPro" id="IPR025713">
    <property type="entry name" value="MotB-like_N_dom"/>
</dbReference>
<reference evidence="11 12" key="1">
    <citation type="journal article" date="2016" name="Nat. Commun.">
        <title>Thousands of microbial genomes shed light on interconnected biogeochemical processes in an aquifer system.</title>
        <authorList>
            <person name="Anantharaman K."/>
            <person name="Brown C.T."/>
            <person name="Hug L.A."/>
            <person name="Sharon I."/>
            <person name="Castelle C.J."/>
            <person name="Probst A.J."/>
            <person name="Thomas B.C."/>
            <person name="Singh A."/>
            <person name="Wilkins M.J."/>
            <person name="Karaoz U."/>
            <person name="Brodie E.L."/>
            <person name="Williams K.H."/>
            <person name="Hubbard S.S."/>
            <person name="Banfield J.F."/>
        </authorList>
    </citation>
    <scope>NUCLEOTIDE SEQUENCE [LARGE SCALE GENOMIC DNA]</scope>
</reference>